<name>A0ABR5A427_9BACL</name>
<feature type="domain" description="Helix-turn-helix" evidence="1">
    <location>
        <begin position="10"/>
        <end position="58"/>
    </location>
</feature>
<dbReference type="InterPro" id="IPR041657">
    <property type="entry name" value="HTH_17"/>
</dbReference>
<accession>A0ABR5A427</accession>
<evidence type="ECO:0000259" key="1">
    <source>
        <dbReference type="Pfam" id="PF12728"/>
    </source>
</evidence>
<evidence type="ECO:0000313" key="2">
    <source>
        <dbReference type="EMBL" id="KIL35779.1"/>
    </source>
</evidence>
<dbReference type="Pfam" id="PF12728">
    <property type="entry name" value="HTH_17"/>
    <property type="match status" value="1"/>
</dbReference>
<dbReference type="EMBL" id="JXAL01000016">
    <property type="protein sequence ID" value="KIL35779.1"/>
    <property type="molecule type" value="Genomic_DNA"/>
</dbReference>
<gene>
    <name evidence="2" type="ORF">SD71_10205</name>
</gene>
<protein>
    <recommendedName>
        <fullName evidence="1">Helix-turn-helix domain-containing protein</fullName>
    </recommendedName>
</protein>
<comment type="caution">
    <text evidence="2">The sequence shown here is derived from an EMBL/GenBank/DDBJ whole genome shotgun (WGS) entry which is preliminary data.</text>
</comment>
<organism evidence="2 3">
    <name type="scientific">Cohnella kolymensis</name>
    <dbReference type="NCBI Taxonomy" id="1590652"/>
    <lineage>
        <taxon>Bacteria</taxon>
        <taxon>Bacillati</taxon>
        <taxon>Bacillota</taxon>
        <taxon>Bacilli</taxon>
        <taxon>Bacillales</taxon>
        <taxon>Paenibacillaceae</taxon>
        <taxon>Cohnella</taxon>
    </lineage>
</organism>
<dbReference type="Proteomes" id="UP000054526">
    <property type="component" value="Unassembled WGS sequence"/>
</dbReference>
<keyword evidence="3" id="KW-1185">Reference proteome</keyword>
<evidence type="ECO:0000313" key="3">
    <source>
        <dbReference type="Proteomes" id="UP000054526"/>
    </source>
</evidence>
<sequence>MDIKAKRRVMLSVTDIMKKMGVGRNRAHEIINSGEFHVLKVGRRYLVHEQIFENWLKGEC</sequence>
<proteinExistence type="predicted"/>
<reference evidence="2 3" key="1">
    <citation type="submission" date="2014-12" db="EMBL/GenBank/DDBJ databases">
        <title>Draft genome sequence of Cohnella kolymensis strain B-2846.</title>
        <authorList>
            <person name="Karlyshev A.V."/>
            <person name="Kudryashova E.B."/>
        </authorList>
    </citation>
    <scope>NUCLEOTIDE SEQUENCE [LARGE SCALE GENOMIC DNA]</scope>
    <source>
        <strain evidence="2 3">VKM B-2846</strain>
    </source>
</reference>